<keyword evidence="2" id="KW-1133">Transmembrane helix</keyword>
<protein>
    <submittedName>
        <fullName evidence="3">Uncharacterized protein</fullName>
    </submittedName>
</protein>
<feature type="transmembrane region" description="Helical" evidence="2">
    <location>
        <begin position="54"/>
        <end position="76"/>
    </location>
</feature>
<dbReference type="EMBL" id="ARXV01000001">
    <property type="protein sequence ID" value="KGD66340.1"/>
    <property type="molecule type" value="Genomic_DNA"/>
</dbReference>
<feature type="region of interest" description="Disordered" evidence="1">
    <location>
        <begin position="436"/>
        <end position="471"/>
    </location>
</feature>
<feature type="compositionally biased region" description="Polar residues" evidence="1">
    <location>
        <begin position="456"/>
        <end position="471"/>
    </location>
</feature>
<feature type="transmembrane region" description="Helical" evidence="2">
    <location>
        <begin position="6"/>
        <end position="24"/>
    </location>
</feature>
<accession>A0A095UUW7</accession>
<evidence type="ECO:0000313" key="3">
    <source>
        <dbReference type="EMBL" id="KGD66340.1"/>
    </source>
</evidence>
<name>A0A095UUW7_9GAMM</name>
<sequence length="535" mass="57902">MAELLIIIGVSTIIVTTLGLMNEASHRGHSALFFILPLASLGQVQQGWEHYRWWALARVAGVLTAAVGGALFAMSLSTAATTLSSQSGQVQRGEKMATTTTFVSSEEAALAVVKGQGKPLSGRLHGRAFRYDRVALIDGVLTASQGEGFLPDLEVRVLIGWKPEDITERKNLNVTPSDTKPPVVHVSWKPEDKDFPETRIFEGGYRMELAMAPLDTGQLSGTLTLVVPDSYKSYLSGDFTAYTNHLRYRGGVVDLHFDHEDTLAYVTRQFLLTQFPEGALKSVTTEQIVLRRAESSGQVTAKVALTNGAVEERSVRLEKSDVGWSVEPGSMATQVVKAADEGSVTFVTPGKEPEKEVTQALPPVTVTFPELVGFVDRAVVLEMTSGRKIDGVLRKVSVNRLWIEINVGSGVVERSFPENELQSLRLANGQLVMVESEGQNEEPAPAPTEPQEATTSGPVSGNIGSAYNASSDPRVEGFRELVGRSVTVTADEGPVRTGILQTVEEDHITLSVPMGAGNMEFFYDLNSIRSIEASR</sequence>
<evidence type="ECO:0000256" key="2">
    <source>
        <dbReference type="SAM" id="Phobius"/>
    </source>
</evidence>
<keyword evidence="4" id="KW-1185">Reference proteome</keyword>
<dbReference type="eggNOG" id="ENOG50342HR">
    <property type="taxonomic scope" value="Bacteria"/>
</dbReference>
<evidence type="ECO:0000256" key="1">
    <source>
        <dbReference type="SAM" id="MobiDB-lite"/>
    </source>
</evidence>
<gene>
    <name evidence="3" type="ORF">Y5S_00007</name>
</gene>
<comment type="caution">
    <text evidence="3">The sequence shown here is derived from an EMBL/GenBank/DDBJ whole genome shotgun (WGS) entry which is preliminary data.</text>
</comment>
<organism evidence="3 4">
    <name type="scientific">Alcanivorax nanhaiticus</name>
    <dbReference type="NCBI Taxonomy" id="1177154"/>
    <lineage>
        <taxon>Bacteria</taxon>
        <taxon>Pseudomonadati</taxon>
        <taxon>Pseudomonadota</taxon>
        <taxon>Gammaproteobacteria</taxon>
        <taxon>Oceanospirillales</taxon>
        <taxon>Alcanivoracaceae</taxon>
        <taxon>Alcanivorax</taxon>
    </lineage>
</organism>
<dbReference type="STRING" id="1177154.Y5S_00007"/>
<dbReference type="Proteomes" id="UP000029444">
    <property type="component" value="Unassembled WGS sequence"/>
</dbReference>
<proteinExistence type="predicted"/>
<dbReference type="PATRIC" id="fig|1177154.3.peg.7"/>
<dbReference type="AlphaFoldDB" id="A0A095UUW7"/>
<dbReference type="RefSeq" id="WP_035229124.1">
    <property type="nucleotide sequence ID" value="NZ_ARXV01000001.1"/>
</dbReference>
<keyword evidence="2" id="KW-0472">Membrane</keyword>
<dbReference type="OrthoDB" id="6074146at2"/>
<reference evidence="3 4" key="1">
    <citation type="submission" date="2012-09" db="EMBL/GenBank/DDBJ databases">
        <title>Genome Sequence of alkane-degrading Bacterium Alcanivorax sp. 19-m-6.</title>
        <authorList>
            <person name="Lai Q."/>
            <person name="Shao Z."/>
        </authorList>
    </citation>
    <scope>NUCLEOTIDE SEQUENCE [LARGE SCALE GENOMIC DNA]</scope>
    <source>
        <strain evidence="3 4">19-m-6</strain>
    </source>
</reference>
<evidence type="ECO:0000313" key="4">
    <source>
        <dbReference type="Proteomes" id="UP000029444"/>
    </source>
</evidence>
<keyword evidence="2" id="KW-0812">Transmembrane</keyword>